<accession>A0A1B0BRC1</accession>
<keyword evidence="2" id="KW-1133">Transmembrane helix</keyword>
<feature type="region of interest" description="Disordered" evidence="1">
    <location>
        <begin position="68"/>
        <end position="92"/>
    </location>
</feature>
<reference evidence="3" key="2">
    <citation type="submission" date="2020-05" db="UniProtKB">
        <authorList>
            <consortium name="EnsemblMetazoa"/>
        </authorList>
    </citation>
    <scope>IDENTIFICATION</scope>
    <source>
        <strain evidence="3">IAEA</strain>
    </source>
</reference>
<dbReference type="CDD" id="cd14726">
    <property type="entry name" value="TraB_PrgY-like"/>
    <property type="match status" value="1"/>
</dbReference>
<proteinExistence type="predicted"/>
<dbReference type="Proteomes" id="UP000092460">
    <property type="component" value="Unassembled WGS sequence"/>
</dbReference>
<evidence type="ECO:0008006" key="5">
    <source>
        <dbReference type="Google" id="ProtNLM"/>
    </source>
</evidence>
<feature type="region of interest" description="Disordered" evidence="1">
    <location>
        <begin position="286"/>
        <end position="309"/>
    </location>
</feature>
<keyword evidence="4" id="KW-1185">Reference proteome</keyword>
<evidence type="ECO:0000256" key="1">
    <source>
        <dbReference type="SAM" id="MobiDB-lite"/>
    </source>
</evidence>
<dbReference type="STRING" id="67801.A0A1B0BRC1"/>
<dbReference type="VEuPathDB" id="VectorBase:GPPI038141"/>
<organism evidence="3 4">
    <name type="scientific">Glossina palpalis gambiensis</name>
    <dbReference type="NCBI Taxonomy" id="67801"/>
    <lineage>
        <taxon>Eukaryota</taxon>
        <taxon>Metazoa</taxon>
        <taxon>Ecdysozoa</taxon>
        <taxon>Arthropoda</taxon>
        <taxon>Hexapoda</taxon>
        <taxon>Insecta</taxon>
        <taxon>Pterygota</taxon>
        <taxon>Neoptera</taxon>
        <taxon>Endopterygota</taxon>
        <taxon>Diptera</taxon>
        <taxon>Brachycera</taxon>
        <taxon>Muscomorpha</taxon>
        <taxon>Hippoboscoidea</taxon>
        <taxon>Glossinidae</taxon>
        <taxon>Glossina</taxon>
    </lineage>
</organism>
<dbReference type="EnsemblMetazoa" id="GPPI038141-RA">
    <property type="protein sequence ID" value="GPPI038141-PA"/>
    <property type="gene ID" value="GPPI038141"/>
</dbReference>
<protein>
    <recommendedName>
        <fullName evidence="5">TraB domain-containing protein</fullName>
    </recommendedName>
</protein>
<feature type="compositionally biased region" description="Polar residues" evidence="1">
    <location>
        <begin position="71"/>
        <end position="92"/>
    </location>
</feature>
<dbReference type="PANTHER" id="PTHR21530">
    <property type="entry name" value="PHEROMONE SHUTDOWN PROTEIN"/>
    <property type="match status" value="1"/>
</dbReference>
<name>A0A1B0BRC1_9MUSC</name>
<evidence type="ECO:0000256" key="2">
    <source>
        <dbReference type="SAM" id="Phobius"/>
    </source>
</evidence>
<sequence length="660" mass="73836">MIIVDKLYLDTNVDTLVTNTNVFKNFRVCWLIRFQISQHRNLLLHLVHPVMALSSTYINKTASKKSRKATNKFSSLQTNENSSVVNKDSYNNNGMDSDGTKFLSLNLEESVSSSANFCSIKTSSISITAMNLTSPLDAEASLSNETVPCITLTRCPDDVHLRSMYRNVKLIQPESTDVSISQDDTDSGSDFHLKNMNVSVKFSKSESTDTVTSRERIDSNPQLTANVVMLKTNYPKISILRINKNVCTDEDIVNSAVDTVSSSEEEFDNNTIQKEITIKDETDIAIGTKKSPRRKTAASASNKTWRSDESSLGSSIQKLKLTNAESFSEQSKTPTSVANLSLISDNSFEPQTKRSLTVYDTVEEFEANLPSTVRILNTPFGSKVYLIGTIHFSEESQDDVSFVIRNVRPDVVMVELCPSRLPILNMDEKSLLEDATSLNLVKIRGIFQTYGWISGLFFMLLLQKSAHIAKDLGTAPGGEFRRALKEIQKLPGCILHLGDRPIRITLYRALHALSFWQTIKLVWRLTGGSMPNMDELEDCKQQDLLEKVTKEMAGEFPGFSNVFIRERDLFLCHSLQLAALPQSIDDDANSPRPVRVVGIVGVGHINGISELWGHVDPQQIRKILEIPQKRFSTRACKYVTIYGLISLAVFGIIKLVYFNL</sequence>
<feature type="compositionally biased region" description="Polar residues" evidence="1">
    <location>
        <begin position="298"/>
        <end position="309"/>
    </location>
</feature>
<reference evidence="4" key="1">
    <citation type="submission" date="2015-01" db="EMBL/GenBank/DDBJ databases">
        <authorList>
            <person name="Aksoy S."/>
            <person name="Warren W."/>
            <person name="Wilson R.K."/>
        </authorList>
    </citation>
    <scope>NUCLEOTIDE SEQUENCE [LARGE SCALE GENOMIC DNA]</scope>
    <source>
        <strain evidence="4">IAEA</strain>
    </source>
</reference>
<dbReference type="EMBL" id="JXJN01019031">
    <property type="status" value="NOT_ANNOTATED_CDS"/>
    <property type="molecule type" value="Genomic_DNA"/>
</dbReference>
<feature type="transmembrane region" description="Helical" evidence="2">
    <location>
        <begin position="639"/>
        <end position="658"/>
    </location>
</feature>
<keyword evidence="2" id="KW-0812">Transmembrane</keyword>
<keyword evidence="2" id="KW-0472">Membrane</keyword>
<evidence type="ECO:0000313" key="4">
    <source>
        <dbReference type="Proteomes" id="UP000092460"/>
    </source>
</evidence>
<dbReference type="AlphaFoldDB" id="A0A1B0BRC1"/>
<dbReference type="PANTHER" id="PTHR21530:SF7">
    <property type="entry name" value="TRAB DOMAIN-CONTAINING PROTEIN"/>
    <property type="match status" value="1"/>
</dbReference>
<dbReference type="InterPro" id="IPR046345">
    <property type="entry name" value="TraB_PrgY-like"/>
</dbReference>
<evidence type="ECO:0000313" key="3">
    <source>
        <dbReference type="EnsemblMetazoa" id="GPPI038141-PA"/>
    </source>
</evidence>
<dbReference type="Pfam" id="PF01963">
    <property type="entry name" value="TraB_PrgY_gumN"/>
    <property type="match status" value="1"/>
</dbReference>
<dbReference type="InterPro" id="IPR002816">
    <property type="entry name" value="TraB/PrgY/GumN_fam"/>
</dbReference>